<evidence type="ECO:0000256" key="1">
    <source>
        <dbReference type="SAM" id="MobiDB-lite"/>
    </source>
</evidence>
<dbReference type="AlphaFoldDB" id="A0A5B7GTP8"/>
<gene>
    <name evidence="2" type="ORF">E2C01_055018</name>
</gene>
<evidence type="ECO:0000313" key="2">
    <source>
        <dbReference type="EMBL" id="MPC60956.1"/>
    </source>
</evidence>
<feature type="region of interest" description="Disordered" evidence="1">
    <location>
        <begin position="1"/>
        <end position="23"/>
    </location>
</feature>
<protein>
    <submittedName>
        <fullName evidence="2">Uncharacterized protein</fullName>
    </submittedName>
</protein>
<dbReference type="EMBL" id="VSRR010018071">
    <property type="protein sequence ID" value="MPC60956.1"/>
    <property type="molecule type" value="Genomic_DNA"/>
</dbReference>
<accession>A0A5B7GTP8</accession>
<feature type="compositionally biased region" description="Basic and acidic residues" evidence="1">
    <location>
        <begin position="1"/>
        <end position="14"/>
    </location>
</feature>
<reference evidence="2 3" key="1">
    <citation type="submission" date="2019-05" db="EMBL/GenBank/DDBJ databases">
        <title>Another draft genome of Portunus trituberculatus and its Hox gene families provides insights of decapod evolution.</title>
        <authorList>
            <person name="Jeong J.-H."/>
            <person name="Song I."/>
            <person name="Kim S."/>
            <person name="Choi T."/>
            <person name="Kim D."/>
            <person name="Ryu S."/>
            <person name="Kim W."/>
        </authorList>
    </citation>
    <scope>NUCLEOTIDE SEQUENCE [LARGE SCALE GENOMIC DNA]</scope>
    <source>
        <tissue evidence="2">Muscle</tissue>
    </source>
</reference>
<organism evidence="2 3">
    <name type="scientific">Portunus trituberculatus</name>
    <name type="common">Swimming crab</name>
    <name type="synonym">Neptunus trituberculatus</name>
    <dbReference type="NCBI Taxonomy" id="210409"/>
    <lineage>
        <taxon>Eukaryota</taxon>
        <taxon>Metazoa</taxon>
        <taxon>Ecdysozoa</taxon>
        <taxon>Arthropoda</taxon>
        <taxon>Crustacea</taxon>
        <taxon>Multicrustacea</taxon>
        <taxon>Malacostraca</taxon>
        <taxon>Eumalacostraca</taxon>
        <taxon>Eucarida</taxon>
        <taxon>Decapoda</taxon>
        <taxon>Pleocyemata</taxon>
        <taxon>Brachyura</taxon>
        <taxon>Eubrachyura</taxon>
        <taxon>Portunoidea</taxon>
        <taxon>Portunidae</taxon>
        <taxon>Portuninae</taxon>
        <taxon>Portunus</taxon>
    </lineage>
</organism>
<evidence type="ECO:0000313" key="3">
    <source>
        <dbReference type="Proteomes" id="UP000324222"/>
    </source>
</evidence>
<proteinExistence type="predicted"/>
<dbReference type="Proteomes" id="UP000324222">
    <property type="component" value="Unassembled WGS sequence"/>
</dbReference>
<keyword evidence="3" id="KW-1185">Reference proteome</keyword>
<name>A0A5B7GTP8_PORTR</name>
<sequence>MNVFAPEKKVEEQGYRTSRTPNEGAVREMLNHPCSMSHEEKQFFGCRNVGKIRKGEHPIFCESSVVSIIQFNPPFPRLSPRRCQGTMHLHPPLLSPPWHTPAPH</sequence>
<comment type="caution">
    <text evidence="2">The sequence shown here is derived from an EMBL/GenBank/DDBJ whole genome shotgun (WGS) entry which is preliminary data.</text>
</comment>